<dbReference type="InterPro" id="IPR036942">
    <property type="entry name" value="Beta-barrel_TonB_sf"/>
</dbReference>
<dbReference type="Pfam" id="PF13715">
    <property type="entry name" value="CarbopepD_reg_2"/>
    <property type="match status" value="1"/>
</dbReference>
<feature type="domain" description="TonB-dependent receptor plug" evidence="9">
    <location>
        <begin position="172"/>
        <end position="268"/>
    </location>
</feature>
<keyword evidence="10" id="KW-0675">Receptor</keyword>
<keyword evidence="4 8" id="KW-0812">Transmembrane</keyword>
<keyword evidence="11" id="KW-1185">Reference proteome</keyword>
<evidence type="ECO:0000256" key="1">
    <source>
        <dbReference type="ARBA" id="ARBA00004571"/>
    </source>
</evidence>
<evidence type="ECO:0000256" key="8">
    <source>
        <dbReference type="SAM" id="Phobius"/>
    </source>
</evidence>
<gene>
    <name evidence="10" type="ORF">GM418_25905</name>
</gene>
<evidence type="ECO:0000256" key="4">
    <source>
        <dbReference type="ARBA" id="ARBA00022692"/>
    </source>
</evidence>
<dbReference type="GO" id="GO:0015344">
    <property type="term" value="F:siderophore uptake transmembrane transporter activity"/>
    <property type="evidence" value="ECO:0007669"/>
    <property type="project" value="TreeGrafter"/>
</dbReference>
<dbReference type="InterPro" id="IPR008969">
    <property type="entry name" value="CarboxyPept-like_regulatory"/>
</dbReference>
<sequence>MAERYYWFRTRQKQQIMQIESSLCVRANFYNSILMKNCFLFISATILACFIVIPSYSQQLYTIRGNVFNEENNEPVINANIVVVKTKIGTSTNEGGDFELSLRSGEYKIKITSVGFSTKEIKINIPLENNELVEIGLQPKKQEIESVDVYGNFILQERDTAINMVPLSVLPAITKVSAVDIEKQGAVTLTDALKYVPGGWTETRGRKSKQFFSVRGQKYPYPDYSIDGVWQKEFEETAYALSAFDIESVEIIRSSNALVKGLSGLTGVIEVKTRKPKRETASLLTKYGESNNYVANLQYGNKINDISFNTALAFFGTTGIPDRGGKERVTNFHGNMNWEISRRMTLVTGVTAITGMREFIGIIEPGSPKILNREEKFDPLHTWITYAKLNYRGNKGTQTELQTNFSFRDANYENYNIQQETTTTHHDKDWEYGFNLLHSRFIGHSNTFSIGTLYSHWVAPDGKRYYAGRRCDVNTWSGVIADEQKFGRILLDAGFRLIGGYINEWGGFGIEGSAAGFQDVPSITNESAPIEWQSAFGLNVVQSPVSSIHYNFSGGTVAPRKGSVTAQGTTPQNEGRMQHNLGLRIKSQNIEEITISTFFTQRKNALDLSGETAFSENDIIVELYENKDKRSYGIELAAQMNIPIIHSSVFGNTTFMKNEKVSDNKMVDDKKLPNVILNGGFMYEHSGVDANLFIHYTGPYFNNRFVDPKWTNENGDYPLGDFVKVDFNCGYTFSGKIKTRIFMEVKNLLNKKYETVAGYPDQGRLFLMGVKLDY</sequence>
<dbReference type="GO" id="GO:0044718">
    <property type="term" value="P:siderophore transmembrane transport"/>
    <property type="evidence" value="ECO:0007669"/>
    <property type="project" value="TreeGrafter"/>
</dbReference>
<keyword evidence="6 8" id="KW-0472">Membrane</keyword>
<dbReference type="AlphaFoldDB" id="A0A6I6K0K3"/>
<proteinExistence type="predicted"/>
<name>A0A6I6K0K3_9BACT</name>
<feature type="transmembrane region" description="Helical" evidence="8">
    <location>
        <begin position="38"/>
        <end position="56"/>
    </location>
</feature>
<evidence type="ECO:0000256" key="7">
    <source>
        <dbReference type="ARBA" id="ARBA00023237"/>
    </source>
</evidence>
<keyword evidence="5" id="KW-0732">Signal</keyword>
<dbReference type="InterPro" id="IPR012910">
    <property type="entry name" value="Plug_dom"/>
</dbReference>
<reference evidence="10 11" key="1">
    <citation type="submission" date="2019-11" db="EMBL/GenBank/DDBJ databases">
        <authorList>
            <person name="Zheng R.K."/>
            <person name="Sun C.M."/>
        </authorList>
    </citation>
    <scope>NUCLEOTIDE SEQUENCE [LARGE SCALE GENOMIC DNA]</scope>
    <source>
        <strain evidence="10 11">WC007</strain>
    </source>
</reference>
<dbReference type="InterPro" id="IPR037066">
    <property type="entry name" value="Plug_dom_sf"/>
</dbReference>
<dbReference type="InterPro" id="IPR039426">
    <property type="entry name" value="TonB-dep_rcpt-like"/>
</dbReference>
<keyword evidence="3" id="KW-1134">Transmembrane beta strand</keyword>
<keyword evidence="8" id="KW-1133">Transmembrane helix</keyword>
<evidence type="ECO:0000313" key="10">
    <source>
        <dbReference type="EMBL" id="QGY46970.1"/>
    </source>
</evidence>
<dbReference type="SUPFAM" id="SSF49464">
    <property type="entry name" value="Carboxypeptidase regulatory domain-like"/>
    <property type="match status" value="1"/>
</dbReference>
<evidence type="ECO:0000256" key="3">
    <source>
        <dbReference type="ARBA" id="ARBA00022452"/>
    </source>
</evidence>
<dbReference type="KEGG" id="mcos:GM418_25905"/>
<dbReference type="PANTHER" id="PTHR30069:SF29">
    <property type="entry name" value="HEMOGLOBIN AND HEMOGLOBIN-HAPTOGLOBIN-BINDING PROTEIN 1-RELATED"/>
    <property type="match status" value="1"/>
</dbReference>
<dbReference type="Gene3D" id="2.40.170.20">
    <property type="entry name" value="TonB-dependent receptor, beta-barrel domain"/>
    <property type="match status" value="1"/>
</dbReference>
<dbReference type="Gene3D" id="2.60.40.1120">
    <property type="entry name" value="Carboxypeptidase-like, regulatory domain"/>
    <property type="match status" value="1"/>
</dbReference>
<evidence type="ECO:0000256" key="2">
    <source>
        <dbReference type="ARBA" id="ARBA00022448"/>
    </source>
</evidence>
<protein>
    <submittedName>
        <fullName evidence="10">TonB-dependent receptor plug domain-containing protein</fullName>
    </submittedName>
</protein>
<evidence type="ECO:0000313" key="11">
    <source>
        <dbReference type="Proteomes" id="UP000428260"/>
    </source>
</evidence>
<dbReference type="Gene3D" id="2.170.130.10">
    <property type="entry name" value="TonB-dependent receptor, plug domain"/>
    <property type="match status" value="1"/>
</dbReference>
<dbReference type="Proteomes" id="UP000428260">
    <property type="component" value="Chromosome"/>
</dbReference>
<dbReference type="Pfam" id="PF07715">
    <property type="entry name" value="Plug"/>
    <property type="match status" value="1"/>
</dbReference>
<keyword evidence="7" id="KW-0998">Cell outer membrane</keyword>
<dbReference type="GO" id="GO:0009279">
    <property type="term" value="C:cell outer membrane"/>
    <property type="evidence" value="ECO:0007669"/>
    <property type="project" value="UniProtKB-SubCell"/>
</dbReference>
<accession>A0A6I6K0K3</accession>
<evidence type="ECO:0000256" key="6">
    <source>
        <dbReference type="ARBA" id="ARBA00023136"/>
    </source>
</evidence>
<keyword evidence="2" id="KW-0813">Transport</keyword>
<organism evidence="10 11">
    <name type="scientific">Maribellus comscasis</name>
    <dbReference type="NCBI Taxonomy" id="2681766"/>
    <lineage>
        <taxon>Bacteria</taxon>
        <taxon>Pseudomonadati</taxon>
        <taxon>Bacteroidota</taxon>
        <taxon>Bacteroidia</taxon>
        <taxon>Marinilabiliales</taxon>
        <taxon>Prolixibacteraceae</taxon>
        <taxon>Maribellus</taxon>
    </lineage>
</organism>
<evidence type="ECO:0000259" key="9">
    <source>
        <dbReference type="Pfam" id="PF07715"/>
    </source>
</evidence>
<dbReference type="PANTHER" id="PTHR30069">
    <property type="entry name" value="TONB-DEPENDENT OUTER MEMBRANE RECEPTOR"/>
    <property type="match status" value="1"/>
</dbReference>
<comment type="subcellular location">
    <subcellularLocation>
        <location evidence="1">Cell outer membrane</location>
        <topology evidence="1">Multi-pass membrane protein</topology>
    </subcellularLocation>
</comment>
<evidence type="ECO:0000256" key="5">
    <source>
        <dbReference type="ARBA" id="ARBA00022729"/>
    </source>
</evidence>
<dbReference type="SUPFAM" id="SSF56935">
    <property type="entry name" value="Porins"/>
    <property type="match status" value="1"/>
</dbReference>
<dbReference type="EMBL" id="CP046401">
    <property type="protein sequence ID" value="QGY46970.1"/>
    <property type="molecule type" value="Genomic_DNA"/>
</dbReference>